<feature type="non-terminal residue" evidence="1">
    <location>
        <position position="1"/>
    </location>
</feature>
<dbReference type="Proteomes" id="UP001374535">
    <property type="component" value="Chromosome 2"/>
</dbReference>
<organism evidence="1 2">
    <name type="scientific">Vigna mungo</name>
    <name type="common">Black gram</name>
    <name type="synonym">Phaseolus mungo</name>
    <dbReference type="NCBI Taxonomy" id="3915"/>
    <lineage>
        <taxon>Eukaryota</taxon>
        <taxon>Viridiplantae</taxon>
        <taxon>Streptophyta</taxon>
        <taxon>Embryophyta</taxon>
        <taxon>Tracheophyta</taxon>
        <taxon>Spermatophyta</taxon>
        <taxon>Magnoliopsida</taxon>
        <taxon>eudicotyledons</taxon>
        <taxon>Gunneridae</taxon>
        <taxon>Pentapetalae</taxon>
        <taxon>rosids</taxon>
        <taxon>fabids</taxon>
        <taxon>Fabales</taxon>
        <taxon>Fabaceae</taxon>
        <taxon>Papilionoideae</taxon>
        <taxon>50 kb inversion clade</taxon>
        <taxon>NPAAA clade</taxon>
        <taxon>indigoferoid/millettioid clade</taxon>
        <taxon>Phaseoleae</taxon>
        <taxon>Vigna</taxon>
    </lineage>
</organism>
<sequence length="110" mass="12284">MLAIRKNFEKVINILQGCCFIKGNGDCVPINNPQIYFIFVSNISNFLSIGGLNFHSVKEGMVLNFHGTKFLQSQGKDPSKAMNSLGNCFKSFRSMIHSIHSSHVCKQCLN</sequence>
<evidence type="ECO:0000313" key="1">
    <source>
        <dbReference type="EMBL" id="WVZ19270.1"/>
    </source>
</evidence>
<protein>
    <submittedName>
        <fullName evidence="1">Uncharacterized protein</fullName>
    </submittedName>
</protein>
<keyword evidence="2" id="KW-1185">Reference proteome</keyword>
<proteinExistence type="predicted"/>
<dbReference type="EMBL" id="CP144699">
    <property type="protein sequence ID" value="WVZ19270.1"/>
    <property type="molecule type" value="Genomic_DNA"/>
</dbReference>
<evidence type="ECO:0000313" key="2">
    <source>
        <dbReference type="Proteomes" id="UP001374535"/>
    </source>
</evidence>
<dbReference type="AlphaFoldDB" id="A0AAQ3P1N4"/>
<name>A0AAQ3P1N4_VIGMU</name>
<accession>A0AAQ3P1N4</accession>
<gene>
    <name evidence="1" type="ORF">V8G54_006592</name>
</gene>
<reference evidence="1 2" key="1">
    <citation type="journal article" date="2023" name="Life. Sci Alliance">
        <title>Evolutionary insights into 3D genome organization and epigenetic landscape of Vigna mungo.</title>
        <authorList>
            <person name="Junaid A."/>
            <person name="Singh B."/>
            <person name="Bhatia S."/>
        </authorList>
    </citation>
    <scope>NUCLEOTIDE SEQUENCE [LARGE SCALE GENOMIC DNA]</scope>
    <source>
        <strain evidence="1">Urdbean</strain>
    </source>
</reference>